<reference evidence="15 16" key="1">
    <citation type="submission" date="2019-09" db="EMBL/GenBank/DDBJ databases">
        <title>The hologenome of the rock-dwelling lichen Lasallia pustulata.</title>
        <authorList>
            <person name="Greshake Tzovaras B."/>
            <person name="Segers F."/>
            <person name="Bicker A."/>
            <person name="Dal Grande F."/>
            <person name="Otte J."/>
            <person name="Hankeln T."/>
            <person name="Schmitt I."/>
            <person name="Ebersberger I."/>
        </authorList>
    </citation>
    <scope>NUCLEOTIDE SEQUENCE [LARGE SCALE GENOMIC DNA]</scope>
    <source>
        <strain evidence="15">A1-1</strain>
    </source>
</reference>
<keyword evidence="10" id="KW-0539">Nucleus</keyword>
<dbReference type="InterPro" id="IPR000953">
    <property type="entry name" value="Chromo/chromo_shadow_dom"/>
</dbReference>
<gene>
    <name evidence="15" type="ORF">FRX48_01587</name>
</gene>
<evidence type="ECO:0000256" key="2">
    <source>
        <dbReference type="ARBA" id="ARBA00009093"/>
    </source>
</evidence>
<dbReference type="InterPro" id="IPR026541">
    <property type="entry name" value="MRG_dom"/>
</dbReference>
<protein>
    <recommendedName>
        <fullName evidence="4">Chromatin modification-related protein EAF3</fullName>
    </recommendedName>
    <alternativeName>
        <fullName evidence="12">Chromatin modification-related protein eaf3</fullName>
    </alternativeName>
</protein>
<dbReference type="GO" id="GO:0006355">
    <property type="term" value="P:regulation of DNA-templated transcription"/>
    <property type="evidence" value="ECO:0007669"/>
    <property type="project" value="InterPro"/>
</dbReference>
<dbReference type="SUPFAM" id="SSF54160">
    <property type="entry name" value="Chromo domain-like"/>
    <property type="match status" value="1"/>
</dbReference>
<comment type="function">
    <text evidence="11">Involved in deacetylation of histones, chromatin assembly and chromosome segregation. May act as a transcriptional oscillator, directing histone deacetylases to specific chromosomal domains. Component of the NuA4 histone acetyltransferase complex which is involved in transcriptional activation of selected genes principally by acetylation of nucleosomal histone H4 and H2A. The NuA4 complex is also involved in DNA repair.</text>
</comment>
<name>A0A5M8PZF4_9LECA</name>
<feature type="domain" description="Chromo" evidence="14">
    <location>
        <begin position="23"/>
        <end position="83"/>
    </location>
</feature>
<evidence type="ECO:0000256" key="11">
    <source>
        <dbReference type="ARBA" id="ARBA00057322"/>
    </source>
</evidence>
<accession>A0A5M8PZF4</accession>
<dbReference type="GO" id="GO:0006281">
    <property type="term" value="P:DNA repair"/>
    <property type="evidence" value="ECO:0007669"/>
    <property type="project" value="UniProtKB-KW"/>
</dbReference>
<evidence type="ECO:0000256" key="3">
    <source>
        <dbReference type="ARBA" id="ARBA00011353"/>
    </source>
</evidence>
<dbReference type="Gene3D" id="1.10.274.30">
    <property type="entry name" value="MRG domain"/>
    <property type="match status" value="1"/>
</dbReference>
<evidence type="ECO:0000259" key="14">
    <source>
        <dbReference type="SMART" id="SM00298"/>
    </source>
</evidence>
<evidence type="ECO:0000256" key="7">
    <source>
        <dbReference type="ARBA" id="ARBA00023015"/>
    </source>
</evidence>
<evidence type="ECO:0000256" key="6">
    <source>
        <dbReference type="ARBA" id="ARBA00022853"/>
    </source>
</evidence>
<feature type="compositionally biased region" description="Low complexity" evidence="13">
    <location>
        <begin position="149"/>
        <end position="168"/>
    </location>
</feature>
<organism evidence="15 16">
    <name type="scientific">Lasallia pustulata</name>
    <dbReference type="NCBI Taxonomy" id="136370"/>
    <lineage>
        <taxon>Eukaryota</taxon>
        <taxon>Fungi</taxon>
        <taxon>Dikarya</taxon>
        <taxon>Ascomycota</taxon>
        <taxon>Pezizomycotina</taxon>
        <taxon>Lecanoromycetes</taxon>
        <taxon>OSLEUM clade</taxon>
        <taxon>Umbilicariomycetidae</taxon>
        <taxon>Umbilicariales</taxon>
        <taxon>Umbilicariaceae</taxon>
        <taxon>Lasallia</taxon>
    </lineage>
</organism>
<comment type="similarity">
    <text evidence="2">Belongs to the MRG family.</text>
</comment>
<keyword evidence="7" id="KW-0805">Transcription regulation</keyword>
<sequence>MAPSSQPAYAKDERVLCFHHELLYEAKVLDSKLSDATDKKSPLQYRVHYKGWKNTWDDWVPQDRLRKLTDENKELAQNLKKEMDALRHRTAPPKAPATSIKKKAAGSDLSSGRGSEERHSSLPATGRGQKRGRDYEIEKVGGPREFTHSSLSNPSFSSTLSSASSGRSSMEDTTHVAAPARHAHVHSPGLPDGAVNAASPSVSVRRGRNRNLWQKERDAVGGIEDDPKAALLPTAEKILSRPAPVDSRRKAMLRKEPERAPIEQHPQLAKLNVDDPGNEPKRQFFKAQDAKLVLMLAGYSKDYSLHPLRSDCGGNPNYHDNNTWQEESFLQRPAVRIVIPDHLKAILVDDWENVTKNLSLVPLPSKHPVNEILDAYWDEEKGKRRYGSAEADLLEEVVAGVREYFEKCLGRILLYRFEREQFFEVRQLWEAGTGEWEGKGAGDVYGAEHLCRLFVTMPELIAQTNMDQQSVNRLREELAKLTQWLGKNSSRFFTSDYEAATQDYIEKARGV</sequence>
<evidence type="ECO:0000256" key="5">
    <source>
        <dbReference type="ARBA" id="ARBA00022763"/>
    </source>
</evidence>
<dbReference type="EMBL" id="VXIT01000002">
    <property type="protein sequence ID" value="KAA6414837.1"/>
    <property type="molecule type" value="Genomic_DNA"/>
</dbReference>
<evidence type="ECO:0000313" key="16">
    <source>
        <dbReference type="Proteomes" id="UP000324767"/>
    </source>
</evidence>
<keyword evidence="9" id="KW-0234">DNA repair</keyword>
<proteinExistence type="inferred from homology"/>
<feature type="compositionally biased region" description="Basic and acidic residues" evidence="13">
    <location>
        <begin position="131"/>
        <end position="147"/>
    </location>
</feature>
<feature type="region of interest" description="Disordered" evidence="13">
    <location>
        <begin position="83"/>
        <end position="169"/>
    </location>
</feature>
<evidence type="ECO:0000256" key="9">
    <source>
        <dbReference type="ARBA" id="ARBA00023204"/>
    </source>
</evidence>
<dbReference type="InterPro" id="IPR053820">
    <property type="entry name" value="MSL3_chromo-like"/>
</dbReference>
<keyword evidence="6" id="KW-0156">Chromatin regulator</keyword>
<feature type="region of interest" description="Disordered" evidence="13">
    <location>
        <begin position="184"/>
        <end position="206"/>
    </location>
</feature>
<dbReference type="PROSITE" id="PS51640">
    <property type="entry name" value="MRG"/>
    <property type="match status" value="1"/>
</dbReference>
<dbReference type="PANTHER" id="PTHR10880">
    <property type="entry name" value="MORTALITY FACTOR 4-LIKE PROTEIN"/>
    <property type="match status" value="1"/>
</dbReference>
<evidence type="ECO:0000256" key="10">
    <source>
        <dbReference type="ARBA" id="ARBA00023242"/>
    </source>
</evidence>
<dbReference type="GO" id="GO:0032221">
    <property type="term" value="C:Rpd3S complex"/>
    <property type="evidence" value="ECO:0007669"/>
    <property type="project" value="TreeGrafter"/>
</dbReference>
<dbReference type="Proteomes" id="UP000324767">
    <property type="component" value="Unassembled WGS sequence"/>
</dbReference>
<comment type="caution">
    <text evidence="15">The sequence shown here is derived from an EMBL/GenBank/DDBJ whole genome shotgun (WGS) entry which is preliminary data.</text>
</comment>
<evidence type="ECO:0000256" key="4">
    <source>
        <dbReference type="ARBA" id="ARBA00018505"/>
    </source>
</evidence>
<keyword evidence="8" id="KW-0804">Transcription</keyword>
<comment type="subcellular location">
    <subcellularLocation>
        <location evidence="1">Nucleus</location>
    </subcellularLocation>
</comment>
<dbReference type="GO" id="GO:0035267">
    <property type="term" value="C:NuA4 histone acetyltransferase complex"/>
    <property type="evidence" value="ECO:0007669"/>
    <property type="project" value="TreeGrafter"/>
</dbReference>
<dbReference type="CDD" id="cd18983">
    <property type="entry name" value="CBD_MSL3_like"/>
    <property type="match status" value="1"/>
</dbReference>
<evidence type="ECO:0000256" key="13">
    <source>
        <dbReference type="SAM" id="MobiDB-lite"/>
    </source>
</evidence>
<dbReference type="FunFam" id="1.10.274.30:FF:000004">
    <property type="entry name" value="Putative Chromatin modification-related protein eaf3"/>
    <property type="match status" value="1"/>
</dbReference>
<keyword evidence="5" id="KW-0227">DNA damage</keyword>
<dbReference type="SMART" id="SM00298">
    <property type="entry name" value="CHROMO"/>
    <property type="match status" value="1"/>
</dbReference>
<dbReference type="GO" id="GO:0006338">
    <property type="term" value="P:chromatin remodeling"/>
    <property type="evidence" value="ECO:0007669"/>
    <property type="project" value="UniProtKB-ARBA"/>
</dbReference>
<dbReference type="OrthoDB" id="124855at2759"/>
<evidence type="ECO:0000313" key="15">
    <source>
        <dbReference type="EMBL" id="KAA6414837.1"/>
    </source>
</evidence>
<dbReference type="Gene3D" id="2.30.30.140">
    <property type="match status" value="1"/>
</dbReference>
<evidence type="ECO:0000256" key="12">
    <source>
        <dbReference type="ARBA" id="ARBA00072864"/>
    </source>
</evidence>
<comment type="subunit">
    <text evidence="3">Component of the NuA4 histone acetyltransferase complex.</text>
</comment>
<dbReference type="AlphaFoldDB" id="A0A5M8PZF4"/>
<evidence type="ECO:0000256" key="8">
    <source>
        <dbReference type="ARBA" id="ARBA00023163"/>
    </source>
</evidence>
<dbReference type="Pfam" id="PF05712">
    <property type="entry name" value="MRG"/>
    <property type="match status" value="1"/>
</dbReference>
<dbReference type="InterPro" id="IPR038217">
    <property type="entry name" value="MRG_C_sf"/>
</dbReference>
<dbReference type="InterPro" id="IPR008676">
    <property type="entry name" value="MRG"/>
</dbReference>
<dbReference type="Pfam" id="PF22732">
    <property type="entry name" value="MSL3_chromo-like"/>
    <property type="match status" value="1"/>
</dbReference>
<dbReference type="InterPro" id="IPR016197">
    <property type="entry name" value="Chromo-like_dom_sf"/>
</dbReference>
<evidence type="ECO:0000256" key="1">
    <source>
        <dbReference type="ARBA" id="ARBA00004123"/>
    </source>
</evidence>
<dbReference type="PANTHER" id="PTHR10880:SF15">
    <property type="entry name" value="MSL COMPLEX SUBUNIT 3"/>
    <property type="match status" value="1"/>
</dbReference>